<dbReference type="PANTHER" id="PTHR12838:SF0">
    <property type="entry name" value="U3 SMALL NUCLEOLAR RNA-ASSOCIATED PROTEIN 11-RELATED"/>
    <property type="match status" value="1"/>
</dbReference>
<keyword evidence="4 6" id="KW-0698">rRNA processing</keyword>
<dbReference type="Proteomes" id="UP000093000">
    <property type="component" value="Unassembled WGS sequence"/>
</dbReference>
<evidence type="ECO:0000256" key="4">
    <source>
        <dbReference type="ARBA" id="ARBA00022552"/>
    </source>
</evidence>
<name>A0A1C7MXZ5_9FUNG</name>
<dbReference type="OrthoDB" id="29058at2759"/>
<proteinExistence type="inferred from homology"/>
<sequence length="265" mass="31610">MSSLRNAVQRRNHKERGQIAGRERFGLLEKKKDYLLRAKDFHQKQNKLKAMREKALFRNPDEFYFKMINSQTKNGVHIQKRNEELPDELIQLMKTQDKAYIKYQRDLSKKKLEKLQASLHFVDDAKLSDEEEDSDEEEQSQKKKNKSNHIVFVDSDTEARQFSPVKHLDTLPELVNRKFNRPTLKTLKESTIDTAMTGRELKDIKKERERLYKELASRMKREEELSRAEQEITTQKLLRTKGRRKQVGTDKYGLPVYKWKADRKK</sequence>
<evidence type="ECO:0000256" key="1">
    <source>
        <dbReference type="ARBA" id="ARBA00004099"/>
    </source>
</evidence>
<dbReference type="GO" id="GO:0006412">
    <property type="term" value="P:translation"/>
    <property type="evidence" value="ECO:0007669"/>
    <property type="project" value="EnsemblFungi"/>
</dbReference>
<dbReference type="EMBL" id="LUGH01001113">
    <property type="protein sequence ID" value="OBZ81641.1"/>
    <property type="molecule type" value="Genomic_DNA"/>
</dbReference>
<comment type="function">
    <text evidence="1 6">Involved in nucleolar processing of pre-18S ribosomal RNA.</text>
</comment>
<comment type="subcellular location">
    <subcellularLocation>
        <location evidence="2 6">Nucleus</location>
        <location evidence="2 6">Nucleolus</location>
    </subcellularLocation>
</comment>
<evidence type="ECO:0000256" key="6">
    <source>
        <dbReference type="PIRNR" id="PIRNR015952"/>
    </source>
</evidence>
<gene>
    <name evidence="8" type="primary">Utp11l</name>
    <name evidence="8" type="ORF">A0J61_10311</name>
</gene>
<dbReference type="InParanoid" id="A0A1C7MXZ5"/>
<keyword evidence="9" id="KW-1185">Reference proteome</keyword>
<dbReference type="PANTHER" id="PTHR12838">
    <property type="entry name" value="U3 SMALL NUCLEOLAR RNA-ASSOCIATED PROTEIN 11"/>
    <property type="match status" value="1"/>
</dbReference>
<keyword evidence="5 6" id="KW-0539">Nucleus</keyword>
<feature type="region of interest" description="Disordered" evidence="7">
    <location>
        <begin position="126"/>
        <end position="149"/>
    </location>
</feature>
<protein>
    <recommendedName>
        <fullName evidence="6">U3 small nucleolar RNA-associated protein 11</fullName>
        <shortName evidence="6">U3 snoRNA-associated protein 11</shortName>
    </recommendedName>
</protein>
<feature type="compositionally biased region" description="Acidic residues" evidence="7">
    <location>
        <begin position="129"/>
        <end position="138"/>
    </location>
</feature>
<accession>A0A1C7MXZ5</accession>
<dbReference type="FunCoup" id="A0A1C7MXZ5">
    <property type="interactions" value="465"/>
</dbReference>
<dbReference type="AlphaFoldDB" id="A0A1C7MXZ5"/>
<reference evidence="8 9" key="1">
    <citation type="submission" date="2016-03" db="EMBL/GenBank/DDBJ databases">
        <title>Choanephora cucurbitarum.</title>
        <authorList>
            <person name="Min B."/>
            <person name="Park H."/>
            <person name="Park J.-H."/>
            <person name="Shin H.-D."/>
            <person name="Choi I.-G."/>
        </authorList>
    </citation>
    <scope>NUCLEOTIDE SEQUENCE [LARGE SCALE GENOMIC DNA]</scope>
    <source>
        <strain evidence="8 9">KUS-F28377</strain>
    </source>
</reference>
<dbReference type="Pfam" id="PF03998">
    <property type="entry name" value="Utp11"/>
    <property type="match status" value="1"/>
</dbReference>
<dbReference type="STRING" id="101091.A0A1C7MXZ5"/>
<comment type="caution">
    <text evidence="8">The sequence shown here is derived from an EMBL/GenBank/DDBJ whole genome shotgun (WGS) entry which is preliminary data.</text>
</comment>
<evidence type="ECO:0000256" key="7">
    <source>
        <dbReference type="SAM" id="MobiDB-lite"/>
    </source>
</evidence>
<dbReference type="GO" id="GO:0032040">
    <property type="term" value="C:small-subunit processome"/>
    <property type="evidence" value="ECO:0007669"/>
    <property type="project" value="UniProtKB-UniRule"/>
</dbReference>
<comment type="similarity">
    <text evidence="3 6">Belongs to the UTP11 family.</text>
</comment>
<dbReference type="PIRSF" id="PIRSF015952">
    <property type="entry name" value="U3snoRNP11"/>
    <property type="match status" value="1"/>
</dbReference>
<evidence type="ECO:0000256" key="5">
    <source>
        <dbReference type="ARBA" id="ARBA00023242"/>
    </source>
</evidence>
<dbReference type="GO" id="GO:0000447">
    <property type="term" value="P:endonucleolytic cleavage in ITS1 to separate SSU-rRNA from 5.8S rRNA and LSU-rRNA from tricistronic rRNA transcript (SSU-rRNA, 5.8S rRNA, LSU-rRNA)"/>
    <property type="evidence" value="ECO:0007669"/>
    <property type="project" value="EnsemblFungi"/>
</dbReference>
<evidence type="ECO:0000256" key="3">
    <source>
        <dbReference type="ARBA" id="ARBA00008105"/>
    </source>
</evidence>
<dbReference type="InterPro" id="IPR007144">
    <property type="entry name" value="SSU_processome_Utp11"/>
</dbReference>
<evidence type="ECO:0000256" key="2">
    <source>
        <dbReference type="ARBA" id="ARBA00004604"/>
    </source>
</evidence>
<dbReference type="GO" id="GO:0000472">
    <property type="term" value="P:endonucleolytic cleavage to generate mature 5'-end of SSU-rRNA from (SSU-rRNA, 5.8S rRNA, LSU-rRNA)"/>
    <property type="evidence" value="ECO:0007669"/>
    <property type="project" value="EnsemblFungi"/>
</dbReference>
<evidence type="ECO:0000313" key="8">
    <source>
        <dbReference type="EMBL" id="OBZ81641.1"/>
    </source>
</evidence>
<dbReference type="GO" id="GO:0000480">
    <property type="term" value="P:endonucleolytic cleavage in 5'-ETS of tricistronic rRNA transcript (SSU-rRNA, 5.8S rRNA, LSU-rRNA)"/>
    <property type="evidence" value="ECO:0007669"/>
    <property type="project" value="EnsemblFungi"/>
</dbReference>
<evidence type="ECO:0000313" key="9">
    <source>
        <dbReference type="Proteomes" id="UP000093000"/>
    </source>
</evidence>
<organism evidence="8 9">
    <name type="scientific">Choanephora cucurbitarum</name>
    <dbReference type="NCBI Taxonomy" id="101091"/>
    <lineage>
        <taxon>Eukaryota</taxon>
        <taxon>Fungi</taxon>
        <taxon>Fungi incertae sedis</taxon>
        <taxon>Mucoromycota</taxon>
        <taxon>Mucoromycotina</taxon>
        <taxon>Mucoromycetes</taxon>
        <taxon>Mucorales</taxon>
        <taxon>Mucorineae</taxon>
        <taxon>Choanephoraceae</taxon>
        <taxon>Choanephoroideae</taxon>
        <taxon>Choanephora</taxon>
    </lineage>
</organism>
<comment type="subunit">
    <text evidence="6">Component of the ribosomal small subunit (SSU) processome.</text>
</comment>